<dbReference type="PANTHER" id="PTHR11905">
    <property type="entry name" value="ADAM A DISINTEGRIN AND METALLOPROTEASE DOMAIN"/>
    <property type="match status" value="1"/>
</dbReference>
<feature type="transmembrane region" description="Helical" evidence="1">
    <location>
        <begin position="300"/>
        <end position="326"/>
    </location>
</feature>
<dbReference type="GO" id="GO:0006509">
    <property type="term" value="P:membrane protein ectodomain proteolysis"/>
    <property type="evidence" value="ECO:0007669"/>
    <property type="project" value="TreeGrafter"/>
</dbReference>
<accession>A0A0K0FEM5</accession>
<evidence type="ECO:0000313" key="3">
    <source>
        <dbReference type="WBParaSite" id="SVE_0731000.1"/>
    </source>
</evidence>
<keyword evidence="1" id="KW-1133">Transmembrane helix</keyword>
<keyword evidence="2" id="KW-1185">Reference proteome</keyword>
<keyword evidence="1" id="KW-0472">Membrane</keyword>
<organism evidence="2 3">
    <name type="scientific">Strongyloides venezuelensis</name>
    <name type="common">Threadworm</name>
    <dbReference type="NCBI Taxonomy" id="75913"/>
    <lineage>
        <taxon>Eukaryota</taxon>
        <taxon>Metazoa</taxon>
        <taxon>Ecdysozoa</taxon>
        <taxon>Nematoda</taxon>
        <taxon>Chromadorea</taxon>
        <taxon>Rhabditida</taxon>
        <taxon>Tylenchina</taxon>
        <taxon>Panagrolaimomorpha</taxon>
        <taxon>Strongyloidoidea</taxon>
        <taxon>Strongyloididae</taxon>
        <taxon>Strongyloides</taxon>
    </lineage>
</organism>
<protein>
    <submittedName>
        <fullName evidence="3">EGF-like domain-containing protein</fullName>
    </submittedName>
</protein>
<reference evidence="3" key="2">
    <citation type="submission" date="2015-08" db="UniProtKB">
        <authorList>
            <consortium name="WormBaseParasite"/>
        </authorList>
    </citation>
    <scope>IDENTIFICATION</scope>
</reference>
<dbReference type="PANTHER" id="PTHR11905:SF238">
    <property type="entry name" value="PEPTIDASE M12B DOMAIN-CONTAINING PROTEIN-RELATED"/>
    <property type="match status" value="1"/>
</dbReference>
<proteinExistence type="predicted"/>
<evidence type="ECO:0000313" key="2">
    <source>
        <dbReference type="Proteomes" id="UP000035680"/>
    </source>
</evidence>
<dbReference type="Proteomes" id="UP000035680">
    <property type="component" value="Unassembled WGS sequence"/>
</dbReference>
<reference evidence="2" key="1">
    <citation type="submission" date="2014-07" db="EMBL/GenBank/DDBJ databases">
        <authorList>
            <person name="Martin A.A"/>
            <person name="De Silva N."/>
        </authorList>
    </citation>
    <scope>NUCLEOTIDE SEQUENCE</scope>
</reference>
<feature type="transmembrane region" description="Helical" evidence="1">
    <location>
        <begin position="21"/>
        <end position="40"/>
    </location>
</feature>
<evidence type="ECO:0000256" key="1">
    <source>
        <dbReference type="SAM" id="Phobius"/>
    </source>
</evidence>
<name>A0A0K0FEM5_STRVS</name>
<dbReference type="STRING" id="75913.A0A0K0FEM5"/>
<dbReference type="AlphaFoldDB" id="A0A0K0FEM5"/>
<keyword evidence="1" id="KW-0812">Transmembrane</keyword>
<sequence length="517" mass="58783">MLKYEIFSINNTSQCIFYKRYLSNFIFLLLIINFPIHEAYENRNVINNIVNVNEVNTISHNNAYKLVQLLVFYDAKEFTDDKDFAVRIYVHRVIKAAGELLYPLNIYLSITDYVKLKNTSTRISDITYFKNLYIIMNHKNLPTHNLAMIVSEYPSNTHAYRRGLCSGENQNLMVSRIHLKEFNDFYLIRDAEEIAYSIISMIGFTMDDEIIKDEFFNCTCLEDTKKCFTVYNSENCSLHRLLHRFDGVDCLRKAYKYFDGYSVDPICGNGIVEKGEVCDGGPEIYGVSLLCTNTCQWTTFIINSFFTVSIILLIFIVLLLFAVIYYRCKNSQKRKILKNLSTSSNLLCDPRKSSTSKFRYGTKIVKNNVGDNGTLSSNHTSNSEHSRTIIGLGKDNNIERELEELNEKEKSQLGDKSNNTLPLISKSTSNVALLPGESSEPTAILLTNANTPNSLNNTLTSETISGVFLPRPKNERLIHSTATSFSKMKSRKNTPSPLVSHSLSVDLPSTVILTGNH</sequence>
<dbReference type="WBParaSite" id="SVE_0731000.1">
    <property type="protein sequence ID" value="SVE_0731000.1"/>
    <property type="gene ID" value="SVE_0731000"/>
</dbReference>